<name>A0A8X8Y6X8_SALSN</name>
<reference evidence="4" key="1">
    <citation type="submission" date="2018-01" db="EMBL/GenBank/DDBJ databases">
        <authorList>
            <person name="Mao J.F."/>
        </authorList>
    </citation>
    <scope>NUCLEOTIDE SEQUENCE</scope>
    <source>
        <strain evidence="4">Huo1</strain>
        <tissue evidence="4">Leaf</tissue>
    </source>
</reference>
<keyword evidence="5" id="KW-1185">Reference proteome</keyword>
<dbReference type="Proteomes" id="UP000298416">
    <property type="component" value="Unassembled WGS sequence"/>
</dbReference>
<dbReference type="PROSITE" id="PS50096">
    <property type="entry name" value="IQ"/>
    <property type="match status" value="1"/>
</dbReference>
<keyword evidence="1" id="KW-0112">Calmodulin-binding</keyword>
<dbReference type="Gene3D" id="1.20.5.190">
    <property type="match status" value="1"/>
</dbReference>
<evidence type="ECO:0000256" key="2">
    <source>
        <dbReference type="ARBA" id="ARBA00024341"/>
    </source>
</evidence>
<dbReference type="SMART" id="SM00015">
    <property type="entry name" value="IQ"/>
    <property type="match status" value="1"/>
</dbReference>
<dbReference type="InterPro" id="IPR000048">
    <property type="entry name" value="IQ_motif_EF-hand-BS"/>
</dbReference>
<organism evidence="4">
    <name type="scientific">Salvia splendens</name>
    <name type="common">Scarlet sage</name>
    <dbReference type="NCBI Taxonomy" id="180675"/>
    <lineage>
        <taxon>Eukaryota</taxon>
        <taxon>Viridiplantae</taxon>
        <taxon>Streptophyta</taxon>
        <taxon>Embryophyta</taxon>
        <taxon>Tracheophyta</taxon>
        <taxon>Spermatophyta</taxon>
        <taxon>Magnoliopsida</taxon>
        <taxon>eudicotyledons</taxon>
        <taxon>Gunneridae</taxon>
        <taxon>Pentapetalae</taxon>
        <taxon>asterids</taxon>
        <taxon>lamiids</taxon>
        <taxon>Lamiales</taxon>
        <taxon>Lamiaceae</taxon>
        <taxon>Nepetoideae</taxon>
        <taxon>Mentheae</taxon>
        <taxon>Salviinae</taxon>
        <taxon>Salvia</taxon>
        <taxon>Salvia subgen. Calosphace</taxon>
        <taxon>core Calosphace</taxon>
    </lineage>
</organism>
<evidence type="ECO:0000313" key="4">
    <source>
        <dbReference type="EMBL" id="KAG6424473.1"/>
    </source>
</evidence>
<dbReference type="PANTHER" id="PTHR32295">
    <property type="entry name" value="IQ-DOMAIN 5-RELATED"/>
    <property type="match status" value="1"/>
</dbReference>
<evidence type="ECO:0000256" key="3">
    <source>
        <dbReference type="SAM" id="MobiDB-lite"/>
    </source>
</evidence>
<evidence type="ECO:0000313" key="5">
    <source>
        <dbReference type="Proteomes" id="UP000298416"/>
    </source>
</evidence>
<dbReference type="GO" id="GO:0005516">
    <property type="term" value="F:calmodulin binding"/>
    <property type="evidence" value="ECO:0007669"/>
    <property type="project" value="UniProtKB-KW"/>
</dbReference>
<protein>
    <submittedName>
        <fullName evidence="4">Uncharacterized protein</fullName>
    </submittedName>
</protein>
<dbReference type="EMBL" id="PNBA02000005">
    <property type="protein sequence ID" value="KAG6424473.1"/>
    <property type="molecule type" value="Genomic_DNA"/>
</dbReference>
<dbReference type="PANTHER" id="PTHR32295:SF134">
    <property type="entry name" value="PROTEIN IQ-DOMAIN 10"/>
    <property type="match status" value="1"/>
</dbReference>
<feature type="region of interest" description="Disordered" evidence="3">
    <location>
        <begin position="271"/>
        <end position="291"/>
    </location>
</feature>
<accession>A0A8X8Y6X8</accession>
<evidence type="ECO:0000256" key="1">
    <source>
        <dbReference type="ARBA" id="ARBA00022860"/>
    </source>
</evidence>
<comment type="caution">
    <text evidence="4">The sequence shown here is derived from an EMBL/GenBank/DDBJ whole genome shotgun (WGS) entry which is preliminary data.</text>
</comment>
<proteinExistence type="inferred from homology"/>
<comment type="similarity">
    <text evidence="2">Belongs to the IQD family.</text>
</comment>
<dbReference type="CDD" id="cd23767">
    <property type="entry name" value="IQCD"/>
    <property type="match status" value="1"/>
</dbReference>
<dbReference type="Pfam" id="PF00612">
    <property type="entry name" value="IQ"/>
    <property type="match status" value="1"/>
</dbReference>
<sequence>MMSWRLIVESHLVFDGLIKYHTPTTSPSLLLLCQLLITQISDLKVHALFSSLASSAEMGCFKNIFSLNRPKLNGRRSKHSIREGSILANGDSWKKRDNFRQLTRESAATRIQTAFRAYKARKALRGIKGIDRFKGVVRGHFCVGNQAVSALNHIHFWSRIQGEIRARWLGMVVESRARQKKLDNQLKLDAKLHELEVEWSSSPETMDDILNRIQQREAASAKRERTMAYAFSHQALEGEYESVFRAVLLRSEQRELGLELEGAMGGCPAMGEAMPDKPFPYQESRDQTEDR</sequence>
<dbReference type="AlphaFoldDB" id="A0A8X8Y6X8"/>
<reference evidence="4" key="2">
    <citation type="submission" date="2020-08" db="EMBL/GenBank/DDBJ databases">
        <title>Plant Genome Project.</title>
        <authorList>
            <person name="Zhang R.-G."/>
        </authorList>
    </citation>
    <scope>NUCLEOTIDE SEQUENCE</scope>
    <source>
        <strain evidence="4">Huo1</strain>
        <tissue evidence="4">Leaf</tissue>
    </source>
</reference>
<gene>
    <name evidence="4" type="ORF">SASPL_114891</name>
</gene>